<dbReference type="InterPro" id="IPR036515">
    <property type="entry name" value="Transposase_17_sf"/>
</dbReference>
<name>A0A2M8LAM2_9BACT</name>
<organism evidence="2 3">
    <name type="scientific">Candidatus Terrybacteria bacterium CG10_big_fil_rev_8_21_14_0_10_41_10</name>
    <dbReference type="NCBI Taxonomy" id="1975026"/>
    <lineage>
        <taxon>Bacteria</taxon>
        <taxon>Candidatus Terryibacteriota</taxon>
    </lineage>
</organism>
<evidence type="ECO:0000313" key="2">
    <source>
        <dbReference type="EMBL" id="PJE73635.1"/>
    </source>
</evidence>
<comment type="caution">
    <text evidence="2">The sequence shown here is derived from an EMBL/GenBank/DDBJ whole genome shotgun (WGS) entry which is preliminary data.</text>
</comment>
<dbReference type="Pfam" id="PF01797">
    <property type="entry name" value="Y1_Tnp"/>
    <property type="match status" value="1"/>
</dbReference>
<dbReference type="PANTHER" id="PTHR34322">
    <property type="entry name" value="TRANSPOSASE, Y1_TNP DOMAIN-CONTAINING"/>
    <property type="match status" value="1"/>
</dbReference>
<evidence type="ECO:0000313" key="3">
    <source>
        <dbReference type="Proteomes" id="UP000230959"/>
    </source>
</evidence>
<protein>
    <recommendedName>
        <fullName evidence="1">Transposase IS200-like domain-containing protein</fullName>
    </recommendedName>
</protein>
<dbReference type="Proteomes" id="UP000230959">
    <property type="component" value="Unassembled WGS sequence"/>
</dbReference>
<dbReference type="PANTHER" id="PTHR34322:SF2">
    <property type="entry name" value="TRANSPOSASE IS200-LIKE DOMAIN-CONTAINING PROTEIN"/>
    <property type="match status" value="1"/>
</dbReference>
<accession>A0A2M8LAM2</accession>
<dbReference type="GO" id="GO:0003677">
    <property type="term" value="F:DNA binding"/>
    <property type="evidence" value="ECO:0007669"/>
    <property type="project" value="InterPro"/>
</dbReference>
<dbReference type="AlphaFoldDB" id="A0A2M8LAM2"/>
<reference evidence="3" key="1">
    <citation type="submission" date="2017-09" db="EMBL/GenBank/DDBJ databases">
        <title>Depth-based differentiation of microbial function through sediment-hosted aquifers and enrichment of novel symbionts in the deep terrestrial subsurface.</title>
        <authorList>
            <person name="Probst A.J."/>
            <person name="Ladd B."/>
            <person name="Jarett J.K."/>
            <person name="Geller-Mcgrath D.E."/>
            <person name="Sieber C.M.K."/>
            <person name="Emerson J.B."/>
            <person name="Anantharaman K."/>
            <person name="Thomas B.C."/>
            <person name="Malmstrom R."/>
            <person name="Stieglmeier M."/>
            <person name="Klingl A."/>
            <person name="Woyke T."/>
            <person name="Ryan C.M."/>
            <person name="Banfield J.F."/>
        </authorList>
    </citation>
    <scope>NUCLEOTIDE SEQUENCE [LARGE SCALE GENOMIC DNA]</scope>
</reference>
<dbReference type="SUPFAM" id="SSF143422">
    <property type="entry name" value="Transposase IS200-like"/>
    <property type="match status" value="1"/>
</dbReference>
<evidence type="ECO:0000259" key="1">
    <source>
        <dbReference type="SMART" id="SM01321"/>
    </source>
</evidence>
<gene>
    <name evidence="2" type="ORF">COV02_01545</name>
</gene>
<dbReference type="GO" id="GO:0004803">
    <property type="term" value="F:transposase activity"/>
    <property type="evidence" value="ECO:0007669"/>
    <property type="project" value="InterPro"/>
</dbReference>
<dbReference type="SMART" id="SM01321">
    <property type="entry name" value="Y1_Tnp"/>
    <property type="match status" value="1"/>
</dbReference>
<dbReference type="InterPro" id="IPR002686">
    <property type="entry name" value="Transposase_17"/>
</dbReference>
<dbReference type="Gene3D" id="3.30.70.1290">
    <property type="entry name" value="Transposase IS200-like"/>
    <property type="match status" value="1"/>
</dbReference>
<sequence length="225" mass="27190">MEIYHIVNRGVDKRKIFTNDKDRFRFVHNLFEFNDQDNVVNNVYFFEKPTNTIDVRRQYKKKKRKLLVVIHAFCLMDNHYHLLVSSKVNGGIPKFMKKINMGYSKYFNIKYDRSGTLFEGRHKKILIKDEAHFIHLPYYIHLNPLDFVAPEWRERKIKDFKKAVDFINSYRWSSHLDYIGKNNFPSVTQRNFLLDFFGGEKEYMNSIKQWVKDMDINDMGKIVLE</sequence>
<dbReference type="EMBL" id="PFER01000025">
    <property type="protein sequence ID" value="PJE73635.1"/>
    <property type="molecule type" value="Genomic_DNA"/>
</dbReference>
<dbReference type="GO" id="GO:0006313">
    <property type="term" value="P:DNA transposition"/>
    <property type="evidence" value="ECO:0007669"/>
    <property type="project" value="InterPro"/>
</dbReference>
<proteinExistence type="predicted"/>
<feature type="domain" description="Transposase IS200-like" evidence="1">
    <location>
        <begin position="1"/>
        <end position="143"/>
    </location>
</feature>